<dbReference type="EMBL" id="LABZ01000067">
    <property type="protein sequence ID" value="KMO42555.1"/>
    <property type="molecule type" value="Genomic_DNA"/>
</dbReference>
<sequence>MVTTIDRHHFRAGIKGAIERSDVVLRTQYQKAVQKTRNTLDYEEALWALADSTADRRQVTDIYDSSYRRIMESRGDRPFLRRDAFNQRLLSLRGEGHGRVVIGHGSGWFGFRENLMRGYVRLRAEDQGITLGRDI</sequence>
<name>A0A0J6T558_9HYPH</name>
<accession>A0A0J6T558</accession>
<evidence type="ECO:0000313" key="2">
    <source>
        <dbReference type="Proteomes" id="UP000036449"/>
    </source>
</evidence>
<dbReference type="Proteomes" id="UP000036449">
    <property type="component" value="Unassembled WGS sequence"/>
</dbReference>
<protein>
    <submittedName>
        <fullName evidence="1">Uncharacterized protein</fullName>
    </submittedName>
</protein>
<comment type="caution">
    <text evidence="1">The sequence shown here is derived from an EMBL/GenBank/DDBJ whole genome shotgun (WGS) entry which is preliminary data.</text>
</comment>
<proteinExistence type="predicted"/>
<evidence type="ECO:0000313" key="1">
    <source>
        <dbReference type="EMBL" id="KMO42555.1"/>
    </source>
</evidence>
<dbReference type="PATRIC" id="fig|1187852.3.peg.5953"/>
<keyword evidence="2" id="KW-1185">Reference proteome</keyword>
<reference evidence="1 2" key="1">
    <citation type="submission" date="2015-03" db="EMBL/GenBank/DDBJ databases">
        <title>Genome sequencing of Methylobacterium tarhaniae DSM 25844.</title>
        <authorList>
            <person name="Chaudhry V."/>
            <person name="Patil P.B."/>
        </authorList>
    </citation>
    <scope>NUCLEOTIDE SEQUENCE [LARGE SCALE GENOMIC DNA]</scope>
    <source>
        <strain evidence="1 2">DSM 25844</strain>
    </source>
</reference>
<gene>
    <name evidence="1" type="ORF">VQ03_10560</name>
</gene>
<organism evidence="1 2">
    <name type="scientific">Methylobacterium tarhaniae</name>
    <dbReference type="NCBI Taxonomy" id="1187852"/>
    <lineage>
        <taxon>Bacteria</taxon>
        <taxon>Pseudomonadati</taxon>
        <taxon>Pseudomonadota</taxon>
        <taxon>Alphaproteobacteria</taxon>
        <taxon>Hyphomicrobiales</taxon>
        <taxon>Methylobacteriaceae</taxon>
        <taxon>Methylobacterium</taxon>
    </lineage>
</organism>
<dbReference type="AlphaFoldDB" id="A0A0J6T558"/>